<reference evidence="1 2" key="1">
    <citation type="submission" date="2016-04" db="EMBL/GenBank/DDBJ databases">
        <title>A degradative enzymes factory behind the ericoid mycorrhizal symbiosis.</title>
        <authorList>
            <consortium name="DOE Joint Genome Institute"/>
            <person name="Martino E."/>
            <person name="Morin E."/>
            <person name="Grelet G."/>
            <person name="Kuo A."/>
            <person name="Kohler A."/>
            <person name="Daghino S."/>
            <person name="Barry K."/>
            <person name="Choi C."/>
            <person name="Cichocki N."/>
            <person name="Clum A."/>
            <person name="Copeland A."/>
            <person name="Hainaut M."/>
            <person name="Haridas S."/>
            <person name="Labutti K."/>
            <person name="Lindquist E."/>
            <person name="Lipzen A."/>
            <person name="Khouja H.-R."/>
            <person name="Murat C."/>
            <person name="Ohm R."/>
            <person name="Olson A."/>
            <person name="Spatafora J."/>
            <person name="Veneault-Fourrey C."/>
            <person name="Henrissat B."/>
            <person name="Grigoriev I."/>
            <person name="Martin F."/>
            <person name="Perotto S."/>
        </authorList>
    </citation>
    <scope>NUCLEOTIDE SEQUENCE [LARGE SCALE GENOMIC DNA]</scope>
    <source>
        <strain evidence="1 2">E</strain>
    </source>
</reference>
<evidence type="ECO:0000313" key="2">
    <source>
        <dbReference type="Proteomes" id="UP000235371"/>
    </source>
</evidence>
<dbReference type="EMBL" id="KZ613816">
    <property type="protein sequence ID" value="PMD59343.1"/>
    <property type="molecule type" value="Genomic_DNA"/>
</dbReference>
<dbReference type="OrthoDB" id="3451222at2759"/>
<organism evidence="1 2">
    <name type="scientific">Hyaloscypha bicolor E</name>
    <dbReference type="NCBI Taxonomy" id="1095630"/>
    <lineage>
        <taxon>Eukaryota</taxon>
        <taxon>Fungi</taxon>
        <taxon>Dikarya</taxon>
        <taxon>Ascomycota</taxon>
        <taxon>Pezizomycotina</taxon>
        <taxon>Leotiomycetes</taxon>
        <taxon>Helotiales</taxon>
        <taxon>Hyaloscyphaceae</taxon>
        <taxon>Hyaloscypha</taxon>
        <taxon>Hyaloscypha bicolor</taxon>
    </lineage>
</organism>
<accession>A0A2J6T8T1</accession>
<dbReference type="InParanoid" id="A0A2J6T8T1"/>
<gene>
    <name evidence="1" type="ORF">K444DRAFT_613323</name>
</gene>
<dbReference type="RefSeq" id="XP_024736247.1">
    <property type="nucleotide sequence ID" value="XM_024880323.1"/>
</dbReference>
<sequence length="59" mass="6560">MYNVEGKADFLSERGVVVGRTGSEGLSEYHTLIVRPRGGNKNEYKRVGIGMVQKGYISR</sequence>
<dbReference type="Proteomes" id="UP000235371">
    <property type="component" value="Unassembled WGS sequence"/>
</dbReference>
<dbReference type="GeneID" id="36588400"/>
<keyword evidence="2" id="KW-1185">Reference proteome</keyword>
<proteinExistence type="predicted"/>
<evidence type="ECO:0000313" key="1">
    <source>
        <dbReference type="EMBL" id="PMD59343.1"/>
    </source>
</evidence>
<name>A0A2J6T8T1_9HELO</name>
<dbReference type="AlphaFoldDB" id="A0A2J6T8T1"/>
<protein>
    <submittedName>
        <fullName evidence="1">Uncharacterized protein</fullName>
    </submittedName>
</protein>